<dbReference type="InterPro" id="IPR027417">
    <property type="entry name" value="P-loop_NTPase"/>
</dbReference>
<dbReference type="PANTHER" id="PTHR32071">
    <property type="entry name" value="TRANSCRIPTIONAL REGULATORY PROTEIN"/>
    <property type="match status" value="1"/>
</dbReference>
<reference evidence="9 10" key="1">
    <citation type="submission" date="2017-04" db="EMBL/GenBank/DDBJ databases">
        <authorList>
            <person name="Afonso C.L."/>
            <person name="Miller P.J."/>
            <person name="Scott M.A."/>
            <person name="Spackman E."/>
            <person name="Goraichik I."/>
            <person name="Dimitrov K.M."/>
            <person name="Suarez D.L."/>
            <person name="Swayne D.E."/>
        </authorList>
    </citation>
    <scope>NUCLEOTIDE SEQUENCE [LARGE SCALE GENOMIC DNA]</scope>
    <source>
        <strain evidence="9 10">A2P</strain>
    </source>
</reference>
<evidence type="ECO:0000256" key="1">
    <source>
        <dbReference type="ARBA" id="ARBA00022741"/>
    </source>
</evidence>
<evidence type="ECO:0000256" key="3">
    <source>
        <dbReference type="ARBA" id="ARBA00023012"/>
    </source>
</evidence>
<dbReference type="GO" id="GO:0006355">
    <property type="term" value="P:regulation of DNA-templated transcription"/>
    <property type="evidence" value="ECO:0007669"/>
    <property type="project" value="InterPro"/>
</dbReference>
<evidence type="ECO:0000256" key="5">
    <source>
        <dbReference type="ARBA" id="ARBA00023125"/>
    </source>
</evidence>
<dbReference type="InterPro" id="IPR058031">
    <property type="entry name" value="AAA_lid_NorR"/>
</dbReference>
<evidence type="ECO:0000313" key="10">
    <source>
        <dbReference type="Proteomes" id="UP000192936"/>
    </source>
</evidence>
<dbReference type="PROSITE" id="PS00675">
    <property type="entry name" value="SIGMA54_INTERACT_1"/>
    <property type="match status" value="1"/>
</dbReference>
<dbReference type="PROSITE" id="PS50045">
    <property type="entry name" value="SIGMA54_INTERACT_4"/>
    <property type="match status" value="1"/>
</dbReference>
<organism evidence="9 10">
    <name type="scientific">Azospirillum oryzae</name>
    <dbReference type="NCBI Taxonomy" id="286727"/>
    <lineage>
        <taxon>Bacteria</taxon>
        <taxon>Pseudomonadati</taxon>
        <taxon>Pseudomonadota</taxon>
        <taxon>Alphaproteobacteria</taxon>
        <taxon>Rhodospirillales</taxon>
        <taxon>Azospirillaceae</taxon>
        <taxon>Azospirillum</taxon>
    </lineage>
</organism>
<dbReference type="SUPFAM" id="SSF46689">
    <property type="entry name" value="Homeodomain-like"/>
    <property type="match status" value="1"/>
</dbReference>
<keyword evidence="4" id="KW-0805">Transcription regulation</keyword>
<dbReference type="PROSITE" id="PS00688">
    <property type="entry name" value="SIGMA54_INTERACT_3"/>
    <property type="match status" value="1"/>
</dbReference>
<dbReference type="InterPro" id="IPR025943">
    <property type="entry name" value="Sigma_54_int_dom_ATP-bd_2"/>
</dbReference>
<keyword evidence="5" id="KW-0238">DNA-binding</keyword>
<dbReference type="Gene3D" id="3.30.450.40">
    <property type="match status" value="1"/>
</dbReference>
<dbReference type="FunFam" id="3.40.50.300:FF:000006">
    <property type="entry name" value="DNA-binding transcriptional regulator NtrC"/>
    <property type="match status" value="1"/>
</dbReference>
<sequence length="536" mass="57622">MDNEAVISTSSLPLDEAGALLQALDDPARLWPLLLDLMSRHLPCDACALLRHDGRSDGVKAGEGMLVPLATRGLSPDTLGRRFELDEHPRLQAIAEADGGPLRFPAGCELPDPYDGLIPDLSQRLHVHDCVGAPLSVDGRPWGVLTLDALNEGRFDGWDGAIAAWAQLTADLATAVERRAAVVGDGGTALRVLDEPAPGLDLEAVGGSPAMAALLAEVDTVAASDLVVLVLGETGVGKELVARRLHARSPRAAGPLVHVNCAALPDALVESELFGHVRGAFSGAVADRRGKFELADGGTLFLDEVGELPLAAQAKMLRALQNGEIQRVGSDRHITVDVRVIAATNRDLAAEVREGRFRADVYHRLSVYPLRVPPLRDRGTDILRLAGLFLERNRARLGLRNLRLSAAAERRMLAYPWPGNVRELEHAIGRGAIRARVARPPDGGVLTLTPADLGLADLGQEEGSVIPTAMPAQQPRIPEPADLPELPLRDAVEDLERRMIRAHLARHDGNWAQAARSLGLDRSNLFRLARRLGLRE</sequence>
<dbReference type="SUPFAM" id="SSF52540">
    <property type="entry name" value="P-loop containing nucleoside triphosphate hydrolases"/>
    <property type="match status" value="1"/>
</dbReference>
<dbReference type="GO" id="GO:0000160">
    <property type="term" value="P:phosphorelay signal transduction system"/>
    <property type="evidence" value="ECO:0007669"/>
    <property type="project" value="UniProtKB-KW"/>
</dbReference>
<dbReference type="InterPro" id="IPR002078">
    <property type="entry name" value="Sigma_54_int"/>
</dbReference>
<dbReference type="STRING" id="286727.SAMN02982917_5909"/>
<keyword evidence="3" id="KW-0902">Two-component regulatory system</keyword>
<keyword evidence="1" id="KW-0547">Nucleotide-binding</keyword>
<dbReference type="SMART" id="SM00065">
    <property type="entry name" value="GAF"/>
    <property type="match status" value="1"/>
</dbReference>
<evidence type="ECO:0000256" key="4">
    <source>
        <dbReference type="ARBA" id="ARBA00023015"/>
    </source>
</evidence>
<gene>
    <name evidence="9" type="ORF">SAMN02982917_5909</name>
</gene>
<dbReference type="GO" id="GO:0043565">
    <property type="term" value="F:sequence-specific DNA binding"/>
    <property type="evidence" value="ECO:0007669"/>
    <property type="project" value="InterPro"/>
</dbReference>
<dbReference type="PANTHER" id="PTHR32071:SF35">
    <property type="entry name" value="ANAEROBIC NITRIC OXIDE REDUCTASE TRANSCRIPTION REGULATOR NORR"/>
    <property type="match status" value="1"/>
</dbReference>
<feature type="domain" description="Sigma-54 factor interaction" evidence="8">
    <location>
        <begin position="204"/>
        <end position="433"/>
    </location>
</feature>
<dbReference type="OrthoDB" id="9804019at2"/>
<evidence type="ECO:0000313" key="9">
    <source>
        <dbReference type="EMBL" id="SMF86257.1"/>
    </source>
</evidence>
<dbReference type="SMART" id="SM00382">
    <property type="entry name" value="AAA"/>
    <property type="match status" value="1"/>
</dbReference>
<dbReference type="AlphaFoldDB" id="A0A1X7HGK5"/>
<dbReference type="Gene3D" id="3.40.50.300">
    <property type="entry name" value="P-loop containing nucleotide triphosphate hydrolases"/>
    <property type="match status" value="1"/>
</dbReference>
<evidence type="ECO:0000256" key="6">
    <source>
        <dbReference type="ARBA" id="ARBA00023159"/>
    </source>
</evidence>
<keyword evidence="6" id="KW-0010">Activator</keyword>
<dbReference type="Pfam" id="PF25601">
    <property type="entry name" value="AAA_lid_14"/>
    <property type="match status" value="1"/>
</dbReference>
<dbReference type="NCBIfam" id="NF003451">
    <property type="entry name" value="PRK05022.1"/>
    <property type="match status" value="1"/>
</dbReference>
<dbReference type="Pfam" id="PF00158">
    <property type="entry name" value="Sigma54_activat"/>
    <property type="match status" value="1"/>
</dbReference>
<dbReference type="RefSeq" id="WP_085090801.1">
    <property type="nucleotide sequence ID" value="NZ_FXAK01000008.1"/>
</dbReference>
<keyword evidence="2" id="KW-0067">ATP-binding</keyword>
<evidence type="ECO:0000256" key="2">
    <source>
        <dbReference type="ARBA" id="ARBA00022840"/>
    </source>
</evidence>
<dbReference type="InterPro" id="IPR025944">
    <property type="entry name" value="Sigma_54_int_dom_CS"/>
</dbReference>
<proteinExistence type="predicted"/>
<accession>A0A1X7HGK5</accession>
<dbReference type="EMBL" id="FXAK01000008">
    <property type="protein sequence ID" value="SMF86257.1"/>
    <property type="molecule type" value="Genomic_DNA"/>
</dbReference>
<evidence type="ECO:0000256" key="7">
    <source>
        <dbReference type="ARBA" id="ARBA00023163"/>
    </source>
</evidence>
<keyword evidence="7" id="KW-0804">Transcription</keyword>
<dbReference type="CDD" id="cd00009">
    <property type="entry name" value="AAA"/>
    <property type="match status" value="1"/>
</dbReference>
<dbReference type="GO" id="GO:0005524">
    <property type="term" value="F:ATP binding"/>
    <property type="evidence" value="ECO:0007669"/>
    <property type="project" value="UniProtKB-KW"/>
</dbReference>
<dbReference type="Gene3D" id="1.10.8.60">
    <property type="match status" value="1"/>
</dbReference>
<dbReference type="InterPro" id="IPR025662">
    <property type="entry name" value="Sigma_54_int_dom_ATP-bd_1"/>
</dbReference>
<dbReference type="InterPro" id="IPR003593">
    <property type="entry name" value="AAA+_ATPase"/>
</dbReference>
<dbReference type="PRINTS" id="PR01590">
    <property type="entry name" value="HTHFIS"/>
</dbReference>
<dbReference type="InterPro" id="IPR003018">
    <property type="entry name" value="GAF"/>
</dbReference>
<evidence type="ECO:0000259" key="8">
    <source>
        <dbReference type="PROSITE" id="PS50045"/>
    </source>
</evidence>
<dbReference type="InterPro" id="IPR029016">
    <property type="entry name" value="GAF-like_dom_sf"/>
</dbReference>
<dbReference type="InterPro" id="IPR002197">
    <property type="entry name" value="HTH_Fis"/>
</dbReference>
<dbReference type="Proteomes" id="UP000192936">
    <property type="component" value="Unassembled WGS sequence"/>
</dbReference>
<dbReference type="Pfam" id="PF01590">
    <property type="entry name" value="GAF"/>
    <property type="match status" value="1"/>
</dbReference>
<dbReference type="InterPro" id="IPR009057">
    <property type="entry name" value="Homeodomain-like_sf"/>
</dbReference>
<dbReference type="PROSITE" id="PS00676">
    <property type="entry name" value="SIGMA54_INTERACT_2"/>
    <property type="match status" value="1"/>
</dbReference>
<name>A0A1X7HGK5_9PROT</name>
<protein>
    <submittedName>
        <fullName evidence="9">Anaerobic nitric oxide reductase transcription regulator</fullName>
    </submittedName>
</protein>
<dbReference type="Pfam" id="PF02954">
    <property type="entry name" value="HTH_8"/>
    <property type="match status" value="1"/>
</dbReference>
<dbReference type="Gene3D" id="1.10.10.60">
    <property type="entry name" value="Homeodomain-like"/>
    <property type="match status" value="1"/>
</dbReference>
<dbReference type="SUPFAM" id="SSF55781">
    <property type="entry name" value="GAF domain-like"/>
    <property type="match status" value="1"/>
</dbReference>